<dbReference type="InterPro" id="IPR056159">
    <property type="entry name" value="Beta-prop_IFT121_TULP_N"/>
</dbReference>
<dbReference type="PANTHER" id="PTHR12764:SF5">
    <property type="entry name" value="LD29485P"/>
    <property type="match status" value="1"/>
</dbReference>
<dbReference type="Pfam" id="PF25170">
    <property type="entry name" value="TPR_WDR35"/>
    <property type="match status" value="1"/>
</dbReference>
<evidence type="ECO:0000256" key="5">
    <source>
        <dbReference type="ARBA" id="ARBA00022794"/>
    </source>
</evidence>
<evidence type="ECO:0000256" key="9">
    <source>
        <dbReference type="PROSITE-ProRule" id="PRU00221"/>
    </source>
</evidence>
<dbReference type="PIRSF" id="PIRSF037536">
    <property type="entry name" value="WD_repeat_p35"/>
    <property type="match status" value="1"/>
</dbReference>
<evidence type="ECO:0000259" key="12">
    <source>
        <dbReference type="Pfam" id="PF23390"/>
    </source>
</evidence>
<dbReference type="Gene3D" id="2.130.10.10">
    <property type="entry name" value="YVTN repeat-like/Quinoprotein amine dehydrogenase"/>
    <property type="match status" value="2"/>
</dbReference>
<dbReference type="SMART" id="SM00320">
    <property type="entry name" value="WD40"/>
    <property type="match status" value="4"/>
</dbReference>
<feature type="domain" description="IFT80/172/WDR35 TPR" evidence="11">
    <location>
        <begin position="706"/>
        <end position="797"/>
    </location>
</feature>
<evidence type="ECO:0000259" key="10">
    <source>
        <dbReference type="Pfam" id="PF23145"/>
    </source>
</evidence>
<dbReference type="EMBL" id="UFQS01000997">
    <property type="protein sequence ID" value="SSX08340.1"/>
    <property type="molecule type" value="Genomic_DNA"/>
</dbReference>
<evidence type="ECO:0000259" key="13">
    <source>
        <dbReference type="Pfam" id="PF24797"/>
    </source>
</evidence>
<reference evidence="16" key="2">
    <citation type="submission" date="2018-07" db="EMBL/GenBank/DDBJ databases">
        <authorList>
            <person name="Quirk P.G."/>
            <person name="Krulwich T.A."/>
        </authorList>
    </citation>
    <scope>NUCLEOTIDE SEQUENCE</scope>
</reference>
<dbReference type="InterPro" id="IPR017233">
    <property type="entry name" value="WDR35"/>
</dbReference>
<evidence type="ECO:0000313" key="16">
    <source>
        <dbReference type="EMBL" id="SSX28363.1"/>
    </source>
</evidence>
<dbReference type="InterPro" id="IPR015943">
    <property type="entry name" value="WD40/YVTN_repeat-like_dom_sf"/>
</dbReference>
<dbReference type="EMBL" id="UFQT01000997">
    <property type="protein sequence ID" value="SSX28363.1"/>
    <property type="molecule type" value="Genomic_DNA"/>
</dbReference>
<evidence type="ECO:0000256" key="4">
    <source>
        <dbReference type="ARBA" id="ARBA00022737"/>
    </source>
</evidence>
<dbReference type="FunFam" id="1.25.40.470:FF:000004">
    <property type="entry name" value="WD repeat-containing protein 35"/>
    <property type="match status" value="1"/>
</dbReference>
<sequence>MFVYLSKKIAIPNNTRINCLGWNKEEGYISVGGDDGLLKVLKLEQVSNVATNPNNTNKGGLAAPSNLSMNQTLEGHKAPIQVVTWNEKQQKLTTSDRDGVIMVWMLYKNSWFEEMTNDRKKSTVKGMAWTSDGQKICIVYEDGAVIVGSVDGNRIWGKELKNTVLTGVQWSPDGRLLLFSIRNGEVHLYDNQGTFVMKLSIQCVNLGPARSLSVVGLCWYHGQISHSRPVLAICYENGRLQLMRNENDDLPIIIDTNMQAIACDWNHDGTILAVCGISSSSGNNSMDDGKESNTVMFYTPSGMHLRSLKLPGKEITSLAWEGKSLRIALGVDSFIYFANIRPDYMWCYFGKTVCYLEADGGKSTSNMVFWDTASNQCFTKQIDTPLGLASNNDHCVIAIESSKMSARDTSITLDMAREKMYQLLICNTMSTTVDARFVNICPMFITMNSTYVIIASRDQFLLWHYHTPKGASNLHGMKQRKDKKFHIDDTPAGVAEVLNDLDRGGYEQPVSEIQSQDPICCIAASERLLLIGRESGAIQEYTIPNVALCNRHILPTKACKISINCNSTRAAIIDSNGFLMTLDLSDGNDSSNPPIGRVERKDVWAMCWAKDNPLLLAIMEKTRMYVLRGADPEEPISCSGYICNFDDLEITGVLLDDIINGTMSPDTNQHLLQLRIKSLRDTEELLAHVGISEAKQFIEDNSHPRLWRLLAEASLKKLDLDTAESAFVRSTNYPGLQLIKRLKTIDNETLKRAEVAAFYGDFDEAEKLYIDSDRRDLAINLRQTLCDWFRTVQLYRQGPGTSDQQMNFAFKEIGHHFANLRSWESAKEYFDKAHDIEGLMDSLYHLEQYTELEDCIQKLPEKSQLLMKLGQMLESVGMCDQAVAAYLKLGDVKAAVNACVNLRNWKFAVELAQKYKMPQVGQLLDKHAAQLLKEEKLPEAIELQKKAGRFLDAARLMIKLAEGEVEKKSPLLRIKQIYILAGTLAEDHLKAQCQLTGENRSTVLSHLTPEDAILIEQIWHRAEAYHFMLLAQRQLNGGLMHSAVLTSLRLREYEDVLDTEEIYTLLALASCADRSFGTCSKAFIKLEGLDSIPEQRRQEYEELAVNIFSKHDPKDSNRTEQMMCYTCESIIADYFTSCTSCGTHLPACIASGQSIPNPTEAWQCTGCHHVANRLDVATRKTCPLCHTPIVSRGVEL</sequence>
<feature type="repeat" description="WD" evidence="9">
    <location>
        <begin position="73"/>
        <end position="104"/>
    </location>
</feature>
<dbReference type="Pfam" id="PF24797">
    <property type="entry name" value="Beta-prop_WDR35_TULP_N"/>
    <property type="match status" value="1"/>
</dbReference>
<keyword evidence="6" id="KW-0969">Cilium</keyword>
<dbReference type="Pfam" id="PF23390">
    <property type="entry name" value="Beta-prop_WDR35_2nd"/>
    <property type="match status" value="1"/>
</dbReference>
<evidence type="ECO:0000313" key="15">
    <source>
        <dbReference type="EMBL" id="SSX08340.1"/>
    </source>
</evidence>
<feature type="domain" description="IFT121-like zinc finger" evidence="10">
    <location>
        <begin position="1146"/>
        <end position="1189"/>
    </location>
</feature>
<feature type="domain" description="IFT121/TULP4 N-terminal" evidence="13">
    <location>
        <begin position="1"/>
        <end position="341"/>
    </location>
</feature>
<evidence type="ECO:0000259" key="14">
    <source>
        <dbReference type="Pfam" id="PF25768"/>
    </source>
</evidence>
<dbReference type="PROSITE" id="PS50294">
    <property type="entry name" value="WD_REPEATS_REGION"/>
    <property type="match status" value="1"/>
</dbReference>
<dbReference type="GO" id="GO:0061512">
    <property type="term" value="P:protein localization to cilium"/>
    <property type="evidence" value="ECO:0007669"/>
    <property type="project" value="TreeGrafter"/>
</dbReference>
<evidence type="ECO:0000256" key="6">
    <source>
        <dbReference type="ARBA" id="ARBA00023069"/>
    </source>
</evidence>
<dbReference type="VEuPathDB" id="VectorBase:CSON015550"/>
<dbReference type="Pfam" id="PF23387">
    <property type="entry name" value="TPR_IFT80_172"/>
    <property type="match status" value="1"/>
</dbReference>
<keyword evidence="3 9" id="KW-0853">WD repeat</keyword>
<comment type="subcellular location">
    <subcellularLocation>
        <location evidence="1">Cytoplasm</location>
        <location evidence="1">Cytoskeleton</location>
        <location evidence="1">Cilium basal body</location>
    </subcellularLocation>
</comment>
<evidence type="ECO:0000256" key="1">
    <source>
        <dbReference type="ARBA" id="ARBA00004120"/>
    </source>
</evidence>
<reference evidence="15" key="1">
    <citation type="submission" date="2018-04" db="EMBL/GenBank/DDBJ databases">
        <authorList>
            <person name="Go L.Y."/>
            <person name="Mitchell J.A."/>
        </authorList>
    </citation>
    <scope>NUCLEOTIDE SEQUENCE</scope>
    <source>
        <tissue evidence="15">Whole organism</tissue>
    </source>
</reference>
<dbReference type="PANTHER" id="PTHR12764">
    <property type="entry name" value="WD REPEAT DOMAIN-RELATED"/>
    <property type="match status" value="1"/>
</dbReference>
<feature type="domain" description="IFT121 second beta-propeller" evidence="12">
    <location>
        <begin position="346"/>
        <end position="667"/>
    </location>
</feature>
<keyword evidence="7" id="KW-0206">Cytoskeleton</keyword>
<dbReference type="InterPro" id="IPR057361">
    <property type="entry name" value="TPR_WDR35"/>
</dbReference>
<dbReference type="PROSITE" id="PS50082">
    <property type="entry name" value="WD_REPEATS_2"/>
    <property type="match status" value="1"/>
</dbReference>
<organism evidence="16">
    <name type="scientific">Culicoides sonorensis</name>
    <name type="common">Biting midge</name>
    <dbReference type="NCBI Taxonomy" id="179676"/>
    <lineage>
        <taxon>Eukaryota</taxon>
        <taxon>Metazoa</taxon>
        <taxon>Ecdysozoa</taxon>
        <taxon>Arthropoda</taxon>
        <taxon>Hexapoda</taxon>
        <taxon>Insecta</taxon>
        <taxon>Pterygota</taxon>
        <taxon>Neoptera</taxon>
        <taxon>Endopterygota</taxon>
        <taxon>Diptera</taxon>
        <taxon>Nematocera</taxon>
        <taxon>Chironomoidea</taxon>
        <taxon>Ceratopogonidae</taxon>
        <taxon>Ceratopogoninae</taxon>
        <taxon>Culicoides</taxon>
        <taxon>Monoculicoides</taxon>
    </lineage>
</organism>
<dbReference type="GO" id="GO:0030991">
    <property type="term" value="C:intraciliary transport particle A"/>
    <property type="evidence" value="ECO:0007669"/>
    <property type="project" value="TreeGrafter"/>
</dbReference>
<dbReference type="InterPro" id="IPR056170">
    <property type="entry name" value="Znf_IFT121-like"/>
</dbReference>
<keyword evidence="5" id="KW-0970">Cilium biogenesis/degradation</keyword>
<feature type="domain" description="IFT121-like TPR repeats" evidence="14">
    <location>
        <begin position="1016"/>
        <end position="1115"/>
    </location>
</feature>
<dbReference type="InterPro" id="IPR001680">
    <property type="entry name" value="WD40_rpt"/>
</dbReference>
<gene>
    <name evidence="16" type="primary">CSON015550</name>
</gene>
<evidence type="ECO:0000259" key="11">
    <source>
        <dbReference type="Pfam" id="PF23387"/>
    </source>
</evidence>
<protein>
    <submittedName>
        <fullName evidence="16">CSON015550 protein</fullName>
    </submittedName>
</protein>
<keyword evidence="2" id="KW-0963">Cytoplasm</keyword>
<evidence type="ECO:0000256" key="8">
    <source>
        <dbReference type="ARBA" id="ARBA00023273"/>
    </source>
</evidence>
<dbReference type="InterPro" id="IPR036322">
    <property type="entry name" value="WD40_repeat_dom_sf"/>
</dbReference>
<evidence type="ECO:0000256" key="7">
    <source>
        <dbReference type="ARBA" id="ARBA00023212"/>
    </source>
</evidence>
<accession>A0A336MHP0</accession>
<evidence type="ECO:0000256" key="2">
    <source>
        <dbReference type="ARBA" id="ARBA00022490"/>
    </source>
</evidence>
<keyword evidence="4" id="KW-0677">Repeat</keyword>
<dbReference type="InterPro" id="IPR039857">
    <property type="entry name" value="Ift122/121"/>
</dbReference>
<proteinExistence type="predicted"/>
<dbReference type="InterPro" id="IPR056158">
    <property type="entry name" value="Beta-prop_IFT121_2nd"/>
</dbReference>
<dbReference type="InterPro" id="IPR011990">
    <property type="entry name" value="TPR-like_helical_dom_sf"/>
</dbReference>
<keyword evidence="8" id="KW-0966">Cell projection</keyword>
<dbReference type="InterPro" id="IPR056157">
    <property type="entry name" value="TPR_IFT80_172_dom"/>
</dbReference>
<name>A0A336MHP0_CULSO</name>
<dbReference type="InterPro" id="IPR057979">
    <property type="entry name" value="TPR_IFT121"/>
</dbReference>
<dbReference type="GO" id="GO:1905515">
    <property type="term" value="P:non-motile cilium assembly"/>
    <property type="evidence" value="ECO:0007669"/>
    <property type="project" value="TreeGrafter"/>
</dbReference>
<evidence type="ECO:0000256" key="3">
    <source>
        <dbReference type="ARBA" id="ARBA00022574"/>
    </source>
</evidence>
<dbReference type="Pfam" id="PF23145">
    <property type="entry name" value="Zf_2nd_IFT121"/>
    <property type="match status" value="1"/>
</dbReference>
<dbReference type="SUPFAM" id="SSF50978">
    <property type="entry name" value="WD40 repeat-like"/>
    <property type="match status" value="2"/>
</dbReference>
<dbReference type="GO" id="GO:0097730">
    <property type="term" value="C:non-motile cilium"/>
    <property type="evidence" value="ECO:0007669"/>
    <property type="project" value="TreeGrafter"/>
</dbReference>
<dbReference type="GO" id="GO:0035721">
    <property type="term" value="P:intraciliary retrograde transport"/>
    <property type="evidence" value="ECO:0007669"/>
    <property type="project" value="TreeGrafter"/>
</dbReference>
<dbReference type="OMA" id="VWAMCWA"/>
<dbReference type="Gene3D" id="1.25.40.470">
    <property type="match status" value="2"/>
</dbReference>
<dbReference type="SUPFAM" id="SSF48452">
    <property type="entry name" value="TPR-like"/>
    <property type="match status" value="1"/>
</dbReference>
<dbReference type="Pfam" id="PF25768">
    <property type="entry name" value="TPR_IFT121"/>
    <property type="match status" value="1"/>
</dbReference>
<dbReference type="AlphaFoldDB" id="A0A336MHP0"/>